<evidence type="ECO:0000313" key="3">
    <source>
        <dbReference type="Proteomes" id="UP001174136"/>
    </source>
</evidence>
<dbReference type="PANTHER" id="PTHR46704:SF1">
    <property type="entry name" value="TELOMERE LENGTH REGULATION PROTEIN TEL2 HOMOLOG"/>
    <property type="match status" value="1"/>
</dbReference>
<evidence type="ECO:0000313" key="2">
    <source>
        <dbReference type="EMBL" id="KAK0137849.1"/>
    </source>
</evidence>
<dbReference type="EMBL" id="JAOPHQ010004846">
    <property type="protein sequence ID" value="KAK0137849.1"/>
    <property type="molecule type" value="Genomic_DNA"/>
</dbReference>
<keyword evidence="3" id="KW-1185">Reference proteome</keyword>
<dbReference type="AlphaFoldDB" id="A0AA47MCQ9"/>
<accession>A0AA47MCQ9</accession>
<name>A0AA47MCQ9_MERPO</name>
<proteinExistence type="predicted"/>
<gene>
    <name evidence="2" type="ORF">N1851_025931</name>
</gene>
<evidence type="ECO:0000256" key="1">
    <source>
        <dbReference type="SAM" id="MobiDB-lite"/>
    </source>
</evidence>
<feature type="region of interest" description="Disordered" evidence="1">
    <location>
        <begin position="663"/>
        <end position="686"/>
    </location>
</feature>
<dbReference type="Proteomes" id="UP001174136">
    <property type="component" value="Unassembled WGS sequence"/>
</dbReference>
<dbReference type="PANTHER" id="PTHR46704">
    <property type="entry name" value="CXC DOMAIN-CONTAINING PROTEIN-RELATED"/>
    <property type="match status" value="1"/>
</dbReference>
<sequence>MVQYSVKTNNLALFHKCNGDMADLFFACKVFLTNIDRSHPGAKELLQKGGIAVARSLIPGSLCAVDKTMEETFYKSGGLFSMYGAYQRWCRTTSIRAQYFEKMLEICDLMDDPDSLKARKHRELERAEVKKSEEAVQCTISAIQNFINPFSLVDKEHLYSLASGAPASPEVEFDVLCAEAAGKESKRAFIQDCFVSGSSEELFFEPIKKVKLKTMDASNKTVKLTSSQRKVLQYREQSDLAFMLLIKSQNLDEPLNLDELMRYSLFPVLPSLGTADGFFNNTNKAAMLHYLMEDAPEDVPYPKDAFYIQDGNALFHALMNLPPTFEGICLQSLDHMVAKKHFVFSTDSYHDDSVKAQERLRCGVSQRYVIGSPATRKPSDFKLFLANEENKTQLCKLLLEVWGSKASASRLEKCGTAVVVVEGKAYQLESSGGNVTTCEITQLESTQEETDTRVVLYLMYAAQMGHKVAVHRRILNVSELAESKGADYCSTVLGLYVFTGEDVTSTFRGKGKVGPLKKLQSNPKYHAAFRKLGDQWSVEPDVVEDIEAFTCVMYGQAHEKSVNNVRSIMLKKMIGEYETLTTRSKVDLSRLPPCRDNLVPHINHVNHRLAIYKRAATPIFWCPKPHDPGQGWEKTEEGTLEPVWSCGPILPTSLTDLLEETVEEMDGDGEEDEEQDIDYEDLLYDE</sequence>
<protein>
    <submittedName>
        <fullName evidence="2">Uncharacterized protein</fullName>
    </submittedName>
</protein>
<reference evidence="2" key="1">
    <citation type="journal article" date="2023" name="Front. Mar. Sci.">
        <title>A new Merluccius polli reference genome to investigate the effects of global change in West African waters.</title>
        <authorList>
            <person name="Mateo J.L."/>
            <person name="Blanco-Fernandez C."/>
            <person name="Garcia-Vazquez E."/>
            <person name="Machado-Schiaffino G."/>
        </authorList>
    </citation>
    <scope>NUCLEOTIDE SEQUENCE</scope>
    <source>
        <strain evidence="2">C29</strain>
        <tissue evidence="2">Fin</tissue>
    </source>
</reference>
<comment type="caution">
    <text evidence="2">The sequence shown here is derived from an EMBL/GenBank/DDBJ whole genome shotgun (WGS) entry which is preliminary data.</text>
</comment>
<organism evidence="2 3">
    <name type="scientific">Merluccius polli</name>
    <name type="common">Benguela hake</name>
    <name type="synonym">Merluccius cadenati</name>
    <dbReference type="NCBI Taxonomy" id="89951"/>
    <lineage>
        <taxon>Eukaryota</taxon>
        <taxon>Metazoa</taxon>
        <taxon>Chordata</taxon>
        <taxon>Craniata</taxon>
        <taxon>Vertebrata</taxon>
        <taxon>Euteleostomi</taxon>
        <taxon>Actinopterygii</taxon>
        <taxon>Neopterygii</taxon>
        <taxon>Teleostei</taxon>
        <taxon>Neoteleostei</taxon>
        <taxon>Acanthomorphata</taxon>
        <taxon>Zeiogadaria</taxon>
        <taxon>Gadariae</taxon>
        <taxon>Gadiformes</taxon>
        <taxon>Gadoidei</taxon>
        <taxon>Merlucciidae</taxon>
        <taxon>Merluccius</taxon>
    </lineage>
</organism>